<evidence type="ECO:0000259" key="5">
    <source>
        <dbReference type="Pfam" id="PF01755"/>
    </source>
</evidence>
<dbReference type="OrthoDB" id="47375at2759"/>
<dbReference type="EMBL" id="CAJNOC010001029">
    <property type="protein sequence ID" value="CAF0828179.1"/>
    <property type="molecule type" value="Genomic_DNA"/>
</dbReference>
<dbReference type="PANTHER" id="PTHR10730:SF53">
    <property type="entry name" value="GLYCOSYLTRANSFERASE 25 FAMILY MEMBER"/>
    <property type="match status" value="1"/>
</dbReference>
<dbReference type="GO" id="GO:0050211">
    <property type="term" value="F:procollagen galactosyltransferase activity"/>
    <property type="evidence" value="ECO:0007669"/>
    <property type="project" value="TreeGrafter"/>
</dbReference>
<sequence>MKIRLDLIFFQFLFTICAIKTERIIQYKKVILNSNGTISFEDELHNEIKSSTYLIAVTVQNNAHSLPTFLATLETLKCPNENQKFHLWFIFDKCTDNSYEIFTNWLAKTRQIFDSILMINTMNDKQTKQNHPELESFYFSSNLKIRAMAYALDKKFDYILFLNADTILLNTKIVEILVRKQKPIIAPLLTSSETRHSTFKVISGDEDYQSKFYSLIYDRIKLGCFKIDQVQESFLVDLKHPKISQILNLNVQNKLSDDENFSLFAQDFKIPLHVCNRDLFGYVPDFIKNKHDAFVHMRIEHLLKGPNKTYNEPLKVSDKIDEDLIQKTEKSKLGFDEIYIINLERRPDRRQRIESALDDLGISYKTIQAVDGRQINEEYIKSLGIKSLPDYRDPYNDRPLNYGEIGCFLSHYFIWKEMVEKKYNKIIIFEDDAKFVLGFKDIVKNLMNSINENKISWELLYFGRKIMRFKEEAWNYDVPFYKGYGLVIPAYSHWTVAYSLSLNGAIKLLDPEPLKVMLPVDEYLPIMFDKQPNEYWSSFFPKRDIIAYAIQPSVIYPTHYTGEPSHVSDTENTPILDTNKIEEDSKESSEINFDQNLDKLANNRAHLEL</sequence>
<feature type="domain" description="Glycosyl transferase family 25" evidence="5">
    <location>
        <begin position="336"/>
        <end position="522"/>
    </location>
</feature>
<evidence type="ECO:0000313" key="6">
    <source>
        <dbReference type="EMBL" id="CAF0828179.1"/>
    </source>
</evidence>
<name>A0A813UER9_9BILA</name>
<dbReference type="SUPFAM" id="SSF53448">
    <property type="entry name" value="Nucleotide-diphospho-sugar transferases"/>
    <property type="match status" value="1"/>
</dbReference>
<dbReference type="AlphaFoldDB" id="A0A813UER9"/>
<evidence type="ECO:0000313" key="7">
    <source>
        <dbReference type="Proteomes" id="UP000663879"/>
    </source>
</evidence>
<evidence type="ECO:0000256" key="2">
    <source>
        <dbReference type="ARBA" id="ARBA00022676"/>
    </source>
</evidence>
<proteinExistence type="inferred from homology"/>
<dbReference type="CDD" id="cd06532">
    <property type="entry name" value="Glyco_transf_25"/>
    <property type="match status" value="1"/>
</dbReference>
<protein>
    <recommendedName>
        <fullName evidence="5">Glycosyl transferase family 25 domain-containing protein</fullName>
    </recommendedName>
</protein>
<keyword evidence="7" id="KW-1185">Reference proteome</keyword>
<organism evidence="6 7">
    <name type="scientific">Brachionus calyciflorus</name>
    <dbReference type="NCBI Taxonomy" id="104777"/>
    <lineage>
        <taxon>Eukaryota</taxon>
        <taxon>Metazoa</taxon>
        <taxon>Spiralia</taxon>
        <taxon>Gnathifera</taxon>
        <taxon>Rotifera</taxon>
        <taxon>Eurotatoria</taxon>
        <taxon>Monogononta</taxon>
        <taxon>Pseudotrocha</taxon>
        <taxon>Ploima</taxon>
        <taxon>Brachionidae</taxon>
        <taxon>Brachionus</taxon>
    </lineage>
</organism>
<dbReference type="Pfam" id="PF01755">
    <property type="entry name" value="Glyco_transf_25"/>
    <property type="match status" value="1"/>
</dbReference>
<comment type="caution">
    <text evidence="6">The sequence shown here is derived from an EMBL/GenBank/DDBJ whole genome shotgun (WGS) entry which is preliminary data.</text>
</comment>
<evidence type="ECO:0000256" key="3">
    <source>
        <dbReference type="ARBA" id="ARBA00022679"/>
    </source>
</evidence>
<dbReference type="Proteomes" id="UP000663879">
    <property type="component" value="Unassembled WGS sequence"/>
</dbReference>
<keyword evidence="4" id="KW-0732">Signal</keyword>
<accession>A0A813UER9</accession>
<dbReference type="Gene3D" id="3.90.550.10">
    <property type="entry name" value="Spore Coat Polysaccharide Biosynthesis Protein SpsA, Chain A"/>
    <property type="match status" value="1"/>
</dbReference>
<keyword evidence="3" id="KW-0808">Transferase</keyword>
<dbReference type="Pfam" id="PF03452">
    <property type="entry name" value="Anp1"/>
    <property type="match status" value="1"/>
</dbReference>
<dbReference type="InterPro" id="IPR002654">
    <property type="entry name" value="Glyco_trans_25"/>
</dbReference>
<feature type="signal peptide" evidence="4">
    <location>
        <begin position="1"/>
        <end position="18"/>
    </location>
</feature>
<evidence type="ECO:0000256" key="4">
    <source>
        <dbReference type="SAM" id="SignalP"/>
    </source>
</evidence>
<feature type="chain" id="PRO_5032580765" description="Glycosyl transferase family 25 domain-containing protein" evidence="4">
    <location>
        <begin position="19"/>
        <end position="609"/>
    </location>
</feature>
<keyword evidence="2" id="KW-0328">Glycosyltransferase</keyword>
<dbReference type="InterPro" id="IPR050757">
    <property type="entry name" value="Collagen_mod_GT25"/>
</dbReference>
<dbReference type="PANTHER" id="PTHR10730">
    <property type="entry name" value="PROCOLLAGEN-LYSINE,2-OXOGLUTARATE 5-DIOXYGENASE/GLYCOSYLTRANSFERASE 25 FAMILY MEMBER"/>
    <property type="match status" value="1"/>
</dbReference>
<evidence type="ECO:0000256" key="1">
    <source>
        <dbReference type="ARBA" id="ARBA00006721"/>
    </source>
</evidence>
<dbReference type="InterPro" id="IPR029044">
    <property type="entry name" value="Nucleotide-diphossugar_trans"/>
</dbReference>
<reference evidence="6" key="1">
    <citation type="submission" date="2021-02" db="EMBL/GenBank/DDBJ databases">
        <authorList>
            <person name="Nowell W R."/>
        </authorList>
    </citation>
    <scope>NUCLEOTIDE SEQUENCE</scope>
    <source>
        <strain evidence="6">Ploen Becks lab</strain>
    </source>
</reference>
<comment type="similarity">
    <text evidence="1">Belongs to the glycosyltransferase 25 family.</text>
</comment>
<gene>
    <name evidence="6" type="ORF">OXX778_LOCUS7824</name>
</gene>